<evidence type="ECO:0000256" key="1">
    <source>
        <dbReference type="ARBA" id="ARBA00006921"/>
    </source>
</evidence>
<keyword evidence="7" id="KW-1185">Reference proteome</keyword>
<accession>A0A6P5YWP2</accession>
<sequence>MSNDSMKSMDMHMSFYWGNDVTVLFSGWPESNSGMYVLALLFVLLLAAGIEVLSMLSAVEPGTRQIFVAFTHASVYFVRMCFAYMSYNIGIFIAAKLAILSGSSSSSFVLWLRTPSSGTSPNGIPSKI</sequence>
<keyword evidence="2 6" id="KW-0812">Transmembrane</keyword>
<keyword evidence="4 6" id="KW-1133">Transmembrane helix</keyword>
<comment type="subcellular location">
    <subcellularLocation>
        <location evidence="6">Membrane</location>
        <topology evidence="6">Multi-pass membrane protein</topology>
    </subcellularLocation>
</comment>
<keyword evidence="6" id="KW-0406">Ion transport</keyword>
<dbReference type="Proteomes" id="UP000515121">
    <property type="component" value="Unplaced"/>
</dbReference>
<evidence type="ECO:0000256" key="6">
    <source>
        <dbReference type="RuleBase" id="RU367022"/>
    </source>
</evidence>
<keyword evidence="6" id="KW-0813">Transport</keyword>
<evidence type="ECO:0000313" key="7">
    <source>
        <dbReference type="Proteomes" id="UP000515121"/>
    </source>
</evidence>
<evidence type="ECO:0000313" key="8">
    <source>
        <dbReference type="RefSeq" id="XP_022744692.1"/>
    </source>
</evidence>
<dbReference type="AlphaFoldDB" id="A0A6P5YWP2"/>
<dbReference type="RefSeq" id="XP_022744692.1">
    <property type="nucleotide sequence ID" value="XM_022888957.1"/>
</dbReference>
<feature type="transmembrane region" description="Helical" evidence="6">
    <location>
        <begin position="34"/>
        <end position="54"/>
    </location>
</feature>
<dbReference type="OrthoDB" id="73901at2759"/>
<dbReference type="GO" id="GO:0005886">
    <property type="term" value="C:plasma membrane"/>
    <property type="evidence" value="ECO:0007669"/>
    <property type="project" value="TreeGrafter"/>
</dbReference>
<evidence type="ECO:0000256" key="3">
    <source>
        <dbReference type="ARBA" id="ARBA00022796"/>
    </source>
</evidence>
<keyword evidence="3 6" id="KW-0187">Copper transport</keyword>
<evidence type="ECO:0000256" key="4">
    <source>
        <dbReference type="ARBA" id="ARBA00022989"/>
    </source>
</evidence>
<comment type="similarity">
    <text evidence="1 6">Belongs to the copper transporter (Ctr) (TC 1.A.56) family. SLC31A subfamily.</text>
</comment>
<gene>
    <name evidence="8" type="primary">LOC111295461</name>
</gene>
<dbReference type="KEGG" id="dzi:111295461"/>
<feature type="transmembrane region" description="Helical" evidence="6">
    <location>
        <begin position="91"/>
        <end position="112"/>
    </location>
</feature>
<keyword evidence="5 6" id="KW-0472">Membrane</keyword>
<protein>
    <recommendedName>
        <fullName evidence="6">Copper transport protein</fullName>
    </recommendedName>
</protein>
<proteinExistence type="inferred from homology"/>
<dbReference type="InterPro" id="IPR007274">
    <property type="entry name" value="Cop_transporter"/>
</dbReference>
<reference evidence="8" key="1">
    <citation type="submission" date="2025-08" db="UniProtKB">
        <authorList>
            <consortium name="RefSeq"/>
        </authorList>
    </citation>
    <scope>IDENTIFICATION</scope>
    <source>
        <tissue evidence="8">Fruit stalk</tissue>
    </source>
</reference>
<evidence type="ECO:0000256" key="5">
    <source>
        <dbReference type="ARBA" id="ARBA00023136"/>
    </source>
</evidence>
<evidence type="ECO:0000256" key="2">
    <source>
        <dbReference type="ARBA" id="ARBA00022692"/>
    </source>
</evidence>
<dbReference type="GeneID" id="111295461"/>
<dbReference type="PANTHER" id="PTHR12483:SF85">
    <property type="entry name" value="COPPER TRANSPORT PROTEIN"/>
    <property type="match status" value="1"/>
</dbReference>
<name>A0A6P5YWP2_DURZI</name>
<organism evidence="7 8">
    <name type="scientific">Durio zibethinus</name>
    <name type="common">Durian</name>
    <dbReference type="NCBI Taxonomy" id="66656"/>
    <lineage>
        <taxon>Eukaryota</taxon>
        <taxon>Viridiplantae</taxon>
        <taxon>Streptophyta</taxon>
        <taxon>Embryophyta</taxon>
        <taxon>Tracheophyta</taxon>
        <taxon>Spermatophyta</taxon>
        <taxon>Magnoliopsida</taxon>
        <taxon>eudicotyledons</taxon>
        <taxon>Gunneridae</taxon>
        <taxon>Pentapetalae</taxon>
        <taxon>rosids</taxon>
        <taxon>malvids</taxon>
        <taxon>Malvales</taxon>
        <taxon>Malvaceae</taxon>
        <taxon>Helicteroideae</taxon>
        <taxon>Durio</taxon>
    </lineage>
</organism>
<dbReference type="Pfam" id="PF04145">
    <property type="entry name" value="Ctr"/>
    <property type="match status" value="1"/>
</dbReference>
<dbReference type="GO" id="GO:0005375">
    <property type="term" value="F:copper ion transmembrane transporter activity"/>
    <property type="evidence" value="ECO:0007669"/>
    <property type="project" value="UniProtKB-UniRule"/>
</dbReference>
<dbReference type="PANTHER" id="PTHR12483">
    <property type="entry name" value="SOLUTE CARRIER FAMILY 31 COPPER TRANSPORTERS"/>
    <property type="match status" value="1"/>
</dbReference>
<keyword evidence="6" id="KW-0186">Copper</keyword>